<evidence type="ECO:0000313" key="2">
    <source>
        <dbReference type="Proteomes" id="UP001066276"/>
    </source>
</evidence>
<keyword evidence="2" id="KW-1185">Reference proteome</keyword>
<dbReference type="EMBL" id="JANPWB010000015">
    <property type="protein sequence ID" value="KAJ1087683.1"/>
    <property type="molecule type" value="Genomic_DNA"/>
</dbReference>
<organism evidence="1 2">
    <name type="scientific">Pleurodeles waltl</name>
    <name type="common">Iberian ribbed newt</name>
    <dbReference type="NCBI Taxonomy" id="8319"/>
    <lineage>
        <taxon>Eukaryota</taxon>
        <taxon>Metazoa</taxon>
        <taxon>Chordata</taxon>
        <taxon>Craniata</taxon>
        <taxon>Vertebrata</taxon>
        <taxon>Euteleostomi</taxon>
        <taxon>Amphibia</taxon>
        <taxon>Batrachia</taxon>
        <taxon>Caudata</taxon>
        <taxon>Salamandroidea</taxon>
        <taxon>Salamandridae</taxon>
        <taxon>Pleurodelinae</taxon>
        <taxon>Pleurodeles</taxon>
    </lineage>
</organism>
<proteinExistence type="predicted"/>
<protein>
    <submittedName>
        <fullName evidence="1">Uncharacterized protein</fullName>
    </submittedName>
</protein>
<name>A0AAV7L9D3_PLEWA</name>
<reference evidence="1" key="1">
    <citation type="journal article" date="2022" name="bioRxiv">
        <title>Sequencing and chromosome-scale assembly of the giantPleurodeles waltlgenome.</title>
        <authorList>
            <person name="Brown T."/>
            <person name="Elewa A."/>
            <person name="Iarovenko S."/>
            <person name="Subramanian E."/>
            <person name="Araus A.J."/>
            <person name="Petzold A."/>
            <person name="Susuki M."/>
            <person name="Suzuki K.-i.T."/>
            <person name="Hayashi T."/>
            <person name="Toyoda A."/>
            <person name="Oliveira C."/>
            <person name="Osipova E."/>
            <person name="Leigh N.D."/>
            <person name="Simon A."/>
            <person name="Yun M.H."/>
        </authorList>
    </citation>
    <scope>NUCLEOTIDE SEQUENCE</scope>
    <source>
        <strain evidence="1">20211129_DDA</strain>
        <tissue evidence="1">Liver</tissue>
    </source>
</reference>
<accession>A0AAV7L9D3</accession>
<comment type="caution">
    <text evidence="1">The sequence shown here is derived from an EMBL/GenBank/DDBJ whole genome shotgun (WGS) entry which is preliminary data.</text>
</comment>
<sequence>MCNSGSMLSSVLVECIEVSVFPFVVCFRRVFIGGAPAPDEVADWKVKSNLHLLRYLGTQLPKVANIDTYLQESGESSC</sequence>
<gene>
    <name evidence="1" type="ORF">NDU88_000849</name>
</gene>
<evidence type="ECO:0000313" key="1">
    <source>
        <dbReference type="EMBL" id="KAJ1087683.1"/>
    </source>
</evidence>
<dbReference type="AlphaFoldDB" id="A0AAV7L9D3"/>
<dbReference type="Proteomes" id="UP001066276">
    <property type="component" value="Chromosome 11"/>
</dbReference>